<comment type="caution">
    <text evidence="2">The sequence shown here is derived from an EMBL/GenBank/DDBJ whole genome shotgun (WGS) entry which is preliminary data.</text>
</comment>
<name>A0ABD0LTU8_9CAEN</name>
<dbReference type="PANTHER" id="PTHR13156:SF0">
    <property type="entry name" value="NADH DEHYDROGENASE [UBIQUINONE] IRON-SULFUR PROTEIN 6, MITOCHONDRIAL"/>
    <property type="match status" value="1"/>
</dbReference>
<feature type="non-terminal residue" evidence="2">
    <location>
        <position position="341"/>
    </location>
</feature>
<dbReference type="Proteomes" id="UP001519460">
    <property type="component" value="Unassembled WGS sequence"/>
</dbReference>
<accession>A0ABD0LTU8</accession>
<dbReference type="Gene3D" id="2.60.260.40">
    <property type="entry name" value="q5lls5 like domains"/>
    <property type="match status" value="1"/>
</dbReference>
<evidence type="ECO:0000259" key="1">
    <source>
        <dbReference type="Pfam" id="PF10276"/>
    </source>
</evidence>
<evidence type="ECO:0000313" key="2">
    <source>
        <dbReference type="EMBL" id="KAK7502486.1"/>
    </source>
</evidence>
<proteinExistence type="predicted"/>
<organism evidence="2 3">
    <name type="scientific">Batillaria attramentaria</name>
    <dbReference type="NCBI Taxonomy" id="370345"/>
    <lineage>
        <taxon>Eukaryota</taxon>
        <taxon>Metazoa</taxon>
        <taxon>Spiralia</taxon>
        <taxon>Lophotrochozoa</taxon>
        <taxon>Mollusca</taxon>
        <taxon>Gastropoda</taxon>
        <taxon>Caenogastropoda</taxon>
        <taxon>Sorbeoconcha</taxon>
        <taxon>Cerithioidea</taxon>
        <taxon>Batillariidae</taxon>
        <taxon>Batillaria</taxon>
    </lineage>
</organism>
<reference evidence="2 3" key="1">
    <citation type="journal article" date="2023" name="Sci. Data">
        <title>Genome assembly of the Korean intertidal mud-creeper Batillaria attramentaria.</title>
        <authorList>
            <person name="Patra A.K."/>
            <person name="Ho P.T."/>
            <person name="Jun S."/>
            <person name="Lee S.J."/>
            <person name="Kim Y."/>
            <person name="Won Y.J."/>
        </authorList>
    </citation>
    <scope>NUCLEOTIDE SEQUENCE [LARGE SCALE GENOMIC DNA]</scope>
    <source>
        <strain evidence="2">Wonlab-2016</strain>
    </source>
</reference>
<gene>
    <name evidence="2" type="ORF">BaRGS_00006439</name>
</gene>
<sequence length="341" mass="38393">MAALVRNRIVILPSVARVALRSISTTSVREAEGANVAKPTHTGQVWDANDYRRIRFMDKDKLVNTKFAIDLIADDPVVVVKGNHVFSDSGGALGHPKVYINLDKPEVGVCGYSGRKFIQAKYYDEAKHGRSITYEEYLKEVRPNGRAHSNNDWTRRLGFGTLLQRLDEAAWAAWVRDFITTTGRGGLGSGLYYNDWTRRLGFGTLLQRLDEAAWVRDFITTTGRGGLGSGLYYNNDWTRRLGFGTLLQRLDEAAWVRDFITTTTGRGGLGSGLYYNNDWTRRLGFGTLLQQRLDEAAWVRDFITTTTGRGGLGSGPYYNNVWTRRLAFGTLLQQRMDEAAW</sequence>
<protein>
    <recommendedName>
        <fullName evidence="1">Zinc finger CHCC-type domain-containing protein</fullName>
    </recommendedName>
</protein>
<keyword evidence="3" id="KW-1185">Reference proteome</keyword>
<dbReference type="PANTHER" id="PTHR13156">
    <property type="entry name" value="NADH-UBIQUINONE OXIDOREDUCTASE 13 KD-A SUBUNIT"/>
    <property type="match status" value="1"/>
</dbReference>
<evidence type="ECO:0000313" key="3">
    <source>
        <dbReference type="Proteomes" id="UP001519460"/>
    </source>
</evidence>
<dbReference type="EMBL" id="JACVVK020000026">
    <property type="protein sequence ID" value="KAK7502486.1"/>
    <property type="molecule type" value="Genomic_DNA"/>
</dbReference>
<dbReference type="Pfam" id="PF10276">
    <property type="entry name" value="zf-CHCC"/>
    <property type="match status" value="1"/>
</dbReference>
<dbReference type="InterPro" id="IPR019401">
    <property type="entry name" value="Znf_CHCC"/>
</dbReference>
<feature type="domain" description="Zinc finger CHCC-type" evidence="1">
    <location>
        <begin position="89"/>
        <end position="117"/>
    </location>
</feature>
<dbReference type="AlphaFoldDB" id="A0ABD0LTU8"/>